<accession>A0A369QFQ3</accession>
<dbReference type="RefSeq" id="WP_158546087.1">
    <property type="nucleotide sequence ID" value="NZ_QASA01000001.1"/>
</dbReference>
<reference evidence="1 2" key="1">
    <citation type="submission" date="2018-04" db="EMBL/GenBank/DDBJ databases">
        <title>Adhaeribacter sp. HMF7616 genome sequencing and assembly.</title>
        <authorList>
            <person name="Kang H."/>
            <person name="Kang J."/>
            <person name="Cha I."/>
            <person name="Kim H."/>
            <person name="Joh K."/>
        </authorList>
    </citation>
    <scope>NUCLEOTIDE SEQUENCE [LARGE SCALE GENOMIC DNA]</scope>
    <source>
        <strain evidence="1 2">HMF7616</strain>
    </source>
</reference>
<evidence type="ECO:0000313" key="1">
    <source>
        <dbReference type="EMBL" id="RDC62097.1"/>
    </source>
</evidence>
<comment type="caution">
    <text evidence="1">The sequence shown here is derived from an EMBL/GenBank/DDBJ whole genome shotgun (WGS) entry which is preliminary data.</text>
</comment>
<name>A0A369QFQ3_9BACT</name>
<dbReference type="EMBL" id="QASA01000001">
    <property type="protein sequence ID" value="RDC62097.1"/>
    <property type="molecule type" value="Genomic_DNA"/>
</dbReference>
<gene>
    <name evidence="1" type="ORF">AHMF7616_00688</name>
</gene>
<evidence type="ECO:0000313" key="2">
    <source>
        <dbReference type="Proteomes" id="UP000253919"/>
    </source>
</evidence>
<keyword evidence="2" id="KW-1185">Reference proteome</keyword>
<proteinExistence type="predicted"/>
<organism evidence="1 2">
    <name type="scientific">Adhaeribacter pallidiroseus</name>
    <dbReference type="NCBI Taxonomy" id="2072847"/>
    <lineage>
        <taxon>Bacteria</taxon>
        <taxon>Pseudomonadati</taxon>
        <taxon>Bacteroidota</taxon>
        <taxon>Cytophagia</taxon>
        <taxon>Cytophagales</taxon>
        <taxon>Hymenobacteraceae</taxon>
        <taxon>Adhaeribacter</taxon>
    </lineage>
</organism>
<sequence length="58" mass="6857">MESKFYTITKEAEYDAMDERLNLLAEALVNVHPGANFLNIKSRKNPKREVLQFLKRFK</sequence>
<dbReference type="Proteomes" id="UP000253919">
    <property type="component" value="Unassembled WGS sequence"/>
</dbReference>
<protein>
    <submittedName>
        <fullName evidence="1">Uncharacterized protein</fullName>
    </submittedName>
</protein>
<dbReference type="AlphaFoldDB" id="A0A369QFQ3"/>